<dbReference type="AlphaFoldDB" id="A0AAV9QCP1"/>
<feature type="compositionally biased region" description="Polar residues" evidence="1">
    <location>
        <begin position="63"/>
        <end position="72"/>
    </location>
</feature>
<organism evidence="2 3">
    <name type="scientific">Vermiconidia calcicola</name>
    <dbReference type="NCBI Taxonomy" id="1690605"/>
    <lineage>
        <taxon>Eukaryota</taxon>
        <taxon>Fungi</taxon>
        <taxon>Dikarya</taxon>
        <taxon>Ascomycota</taxon>
        <taxon>Pezizomycotina</taxon>
        <taxon>Dothideomycetes</taxon>
        <taxon>Dothideomycetidae</taxon>
        <taxon>Mycosphaerellales</taxon>
        <taxon>Extremaceae</taxon>
        <taxon>Vermiconidia</taxon>
    </lineage>
</organism>
<gene>
    <name evidence="2" type="ORF">LTR25_004341</name>
</gene>
<comment type="caution">
    <text evidence="2">The sequence shown here is derived from an EMBL/GenBank/DDBJ whole genome shotgun (WGS) entry which is preliminary data.</text>
</comment>
<feature type="region of interest" description="Disordered" evidence="1">
    <location>
        <begin position="1"/>
        <end position="28"/>
    </location>
</feature>
<feature type="compositionally biased region" description="Basic and acidic residues" evidence="1">
    <location>
        <begin position="53"/>
        <end position="62"/>
    </location>
</feature>
<reference evidence="2 3" key="1">
    <citation type="submission" date="2023-06" db="EMBL/GenBank/DDBJ databases">
        <title>Black Yeasts Isolated from many extreme environments.</title>
        <authorList>
            <person name="Coleine C."/>
            <person name="Stajich J.E."/>
            <person name="Selbmann L."/>
        </authorList>
    </citation>
    <scope>NUCLEOTIDE SEQUENCE [LARGE SCALE GENOMIC DNA]</scope>
    <source>
        <strain evidence="2 3">CCFEE 5887</strain>
    </source>
</reference>
<evidence type="ECO:0000256" key="1">
    <source>
        <dbReference type="SAM" id="MobiDB-lite"/>
    </source>
</evidence>
<dbReference type="Proteomes" id="UP001345827">
    <property type="component" value="Unassembled WGS sequence"/>
</dbReference>
<accession>A0AAV9QCP1</accession>
<protein>
    <submittedName>
        <fullName evidence="2">Uncharacterized protein</fullName>
    </submittedName>
</protein>
<feature type="compositionally biased region" description="Polar residues" evidence="1">
    <location>
        <begin position="84"/>
        <end position="93"/>
    </location>
</feature>
<sequence>MSFSATGRDGPSTSLKSKAMDSLASAESFGMASANHSPFKFTDDSIISVPVMRPEDVARQADSDTPPSSNTTDHGRGKEKKKAQGNNKFSLFSSRKHSKDKSGGENFTMRQIPRREYLARYAKDEGGRYIGTQDPAEDCILHGEDLAWFRGSKRQAKFDNEIHETEGEGALVGVGETPDADGGKKHKRGLLRGLRGRADAGNEVIH</sequence>
<proteinExistence type="predicted"/>
<name>A0AAV9QCP1_9PEZI</name>
<dbReference type="EMBL" id="JAXLQG010000006">
    <property type="protein sequence ID" value="KAK5538797.1"/>
    <property type="molecule type" value="Genomic_DNA"/>
</dbReference>
<keyword evidence="3" id="KW-1185">Reference proteome</keyword>
<evidence type="ECO:0000313" key="3">
    <source>
        <dbReference type="Proteomes" id="UP001345827"/>
    </source>
</evidence>
<feature type="region of interest" description="Disordered" evidence="1">
    <location>
        <begin position="51"/>
        <end position="109"/>
    </location>
</feature>
<feature type="compositionally biased region" description="Polar residues" evidence="1">
    <location>
        <begin position="1"/>
        <end position="16"/>
    </location>
</feature>
<evidence type="ECO:0000313" key="2">
    <source>
        <dbReference type="EMBL" id="KAK5538797.1"/>
    </source>
</evidence>